<dbReference type="AlphaFoldDB" id="A0A4Q8AE06"/>
<feature type="signal peptide" evidence="5">
    <location>
        <begin position="1"/>
        <end position="28"/>
    </location>
</feature>
<protein>
    <submittedName>
        <fullName evidence="7">Amino acid ABC transporter substrate-binding protein (PAAT family)</fullName>
    </submittedName>
</protein>
<gene>
    <name evidence="7" type="ORF">EV380_2043</name>
</gene>
<dbReference type="OrthoDB" id="9814902at2"/>
<evidence type="ECO:0000256" key="5">
    <source>
        <dbReference type="SAM" id="SignalP"/>
    </source>
</evidence>
<comment type="caution">
    <text evidence="7">The sequence shown here is derived from an EMBL/GenBank/DDBJ whole genome shotgun (WGS) entry which is preliminary data.</text>
</comment>
<dbReference type="Gene3D" id="3.40.190.10">
    <property type="entry name" value="Periplasmic binding protein-like II"/>
    <property type="match status" value="2"/>
</dbReference>
<dbReference type="SMART" id="SM00062">
    <property type="entry name" value="PBPb"/>
    <property type="match status" value="1"/>
</dbReference>
<dbReference type="GO" id="GO:0030313">
    <property type="term" value="C:cell envelope"/>
    <property type="evidence" value="ECO:0007669"/>
    <property type="project" value="UniProtKB-SubCell"/>
</dbReference>
<dbReference type="EMBL" id="SHLA01000001">
    <property type="protein sequence ID" value="RZU62448.1"/>
    <property type="molecule type" value="Genomic_DNA"/>
</dbReference>
<dbReference type="Pfam" id="PF00497">
    <property type="entry name" value="SBP_bac_3"/>
    <property type="match status" value="1"/>
</dbReference>
<evidence type="ECO:0000313" key="8">
    <source>
        <dbReference type="Proteomes" id="UP000292685"/>
    </source>
</evidence>
<dbReference type="PANTHER" id="PTHR35936">
    <property type="entry name" value="MEMBRANE-BOUND LYTIC MUREIN TRANSGLYCOSYLASE F"/>
    <property type="match status" value="1"/>
</dbReference>
<evidence type="ECO:0000259" key="6">
    <source>
        <dbReference type="SMART" id="SM00062"/>
    </source>
</evidence>
<keyword evidence="8" id="KW-1185">Reference proteome</keyword>
<dbReference type="PROSITE" id="PS51257">
    <property type="entry name" value="PROKAR_LIPOPROTEIN"/>
    <property type="match status" value="1"/>
</dbReference>
<evidence type="ECO:0000256" key="2">
    <source>
        <dbReference type="ARBA" id="ARBA00010333"/>
    </source>
</evidence>
<keyword evidence="3 5" id="KW-0732">Signal</keyword>
<dbReference type="Proteomes" id="UP000292685">
    <property type="component" value="Unassembled WGS sequence"/>
</dbReference>
<dbReference type="PANTHER" id="PTHR35936:SF19">
    <property type="entry name" value="AMINO-ACID-BINDING PROTEIN YXEM-RELATED"/>
    <property type="match status" value="1"/>
</dbReference>
<proteinExistence type="inferred from homology"/>
<evidence type="ECO:0000256" key="4">
    <source>
        <dbReference type="RuleBase" id="RU003744"/>
    </source>
</evidence>
<evidence type="ECO:0000313" key="7">
    <source>
        <dbReference type="EMBL" id="RZU62448.1"/>
    </source>
</evidence>
<dbReference type="InterPro" id="IPR001638">
    <property type="entry name" value="Solute-binding_3/MltF_N"/>
</dbReference>
<accession>A0A4Q8AE06</accession>
<organism evidence="7 8">
    <name type="scientific">Zhihengliuella halotolerans</name>
    <dbReference type="NCBI Taxonomy" id="370736"/>
    <lineage>
        <taxon>Bacteria</taxon>
        <taxon>Bacillati</taxon>
        <taxon>Actinomycetota</taxon>
        <taxon>Actinomycetes</taxon>
        <taxon>Micrococcales</taxon>
        <taxon>Micrococcaceae</taxon>
        <taxon>Zhihengliuella</taxon>
    </lineage>
</organism>
<dbReference type="SUPFAM" id="SSF53850">
    <property type="entry name" value="Periplasmic binding protein-like II"/>
    <property type="match status" value="1"/>
</dbReference>
<feature type="domain" description="Solute-binding protein family 3/N-terminal" evidence="6">
    <location>
        <begin position="56"/>
        <end position="276"/>
    </location>
</feature>
<name>A0A4Q8AE06_9MICC</name>
<dbReference type="InterPro" id="IPR018313">
    <property type="entry name" value="SBP_3_CS"/>
</dbReference>
<feature type="chain" id="PRO_5038644423" evidence="5">
    <location>
        <begin position="29"/>
        <end position="279"/>
    </location>
</feature>
<evidence type="ECO:0000256" key="1">
    <source>
        <dbReference type="ARBA" id="ARBA00004196"/>
    </source>
</evidence>
<dbReference type="PROSITE" id="PS01039">
    <property type="entry name" value="SBP_BACTERIAL_3"/>
    <property type="match status" value="1"/>
</dbReference>
<dbReference type="RefSeq" id="WP_102157935.1">
    <property type="nucleotide sequence ID" value="NZ_PGGT01000013.1"/>
</dbReference>
<comment type="subcellular location">
    <subcellularLocation>
        <location evidence="1">Cell envelope</location>
    </subcellularLocation>
</comment>
<comment type="similarity">
    <text evidence="2 4">Belongs to the bacterial solute-binding protein 3 family.</text>
</comment>
<reference evidence="7 8" key="1">
    <citation type="submission" date="2019-02" db="EMBL/GenBank/DDBJ databases">
        <title>Sequencing the genomes of 1000 actinobacteria strains.</title>
        <authorList>
            <person name="Klenk H.-P."/>
        </authorList>
    </citation>
    <scope>NUCLEOTIDE SEQUENCE [LARGE SCALE GENOMIC DNA]</scope>
    <source>
        <strain evidence="7 8">DSM 17364</strain>
    </source>
</reference>
<sequence>MNRFRSTTPFTRRALGAAAVAGVALTLAACGSAGTDDDGGSSASGVTWESVEEAGELQVGTEGTYRPFSYTEEGSGDLIGYDVEVMEAVGKNLGIEVKFSKTEWDGMFAGLDAGRFDTIANQVTMTPEREEKYLFSTPYTVSTGVVVTLADDDSVSTFEDLEGKRTAQSATSNWRTLAEESGAQIEPVEGWAQSVALLEQGRVDATVNDKLTVLDYLTTEGNDAIKIAAETEESSTVGFVFPAGSESTVEKFNEALAELAADGTLAEISEKYFGDDVSK</sequence>
<evidence type="ECO:0000256" key="3">
    <source>
        <dbReference type="ARBA" id="ARBA00022729"/>
    </source>
</evidence>